<evidence type="ECO:0000256" key="1">
    <source>
        <dbReference type="ARBA" id="ARBA00022737"/>
    </source>
</evidence>
<dbReference type="FunFam" id="1.10.238.10:FF:000001">
    <property type="entry name" value="Calmodulin 1"/>
    <property type="match status" value="1"/>
</dbReference>
<dbReference type="InterPro" id="IPR050145">
    <property type="entry name" value="Centrin_CML-like"/>
</dbReference>
<keyword evidence="6" id="KW-1185">Reference proteome</keyword>
<dbReference type="Pfam" id="PF13833">
    <property type="entry name" value="EF-hand_8"/>
    <property type="match status" value="1"/>
</dbReference>
<feature type="domain" description="EF-hand" evidence="4">
    <location>
        <begin position="99"/>
        <end position="134"/>
    </location>
</feature>
<dbReference type="InterPro" id="IPR018247">
    <property type="entry name" value="EF_Hand_1_Ca_BS"/>
</dbReference>
<dbReference type="InterPro" id="IPR011992">
    <property type="entry name" value="EF-hand-dom_pair"/>
</dbReference>
<organism evidence="5 6">
    <name type="scientific">Taxus chinensis</name>
    <name type="common">Chinese yew</name>
    <name type="synonym">Taxus wallichiana var. chinensis</name>
    <dbReference type="NCBI Taxonomy" id="29808"/>
    <lineage>
        <taxon>Eukaryota</taxon>
        <taxon>Viridiplantae</taxon>
        <taxon>Streptophyta</taxon>
        <taxon>Embryophyta</taxon>
        <taxon>Tracheophyta</taxon>
        <taxon>Spermatophyta</taxon>
        <taxon>Pinopsida</taxon>
        <taxon>Pinidae</taxon>
        <taxon>Conifers II</taxon>
        <taxon>Cupressales</taxon>
        <taxon>Taxaceae</taxon>
        <taxon>Taxus</taxon>
    </lineage>
</organism>
<gene>
    <name evidence="5" type="ORF">KI387_007225</name>
</gene>
<dbReference type="CDD" id="cd00051">
    <property type="entry name" value="EFh"/>
    <property type="match status" value="1"/>
</dbReference>
<sequence>MFNRSSHKKTNRASLSRDGPRSESACSSTEEVEQNIHELEEVFGKLNFKWDKKISATEVADIMRPMGSHVLQVMMWEAGMDGDGYISLQEYMDLNTKEACVKGLKNAFKVFDLDRNGSISADELYQVLRGMGEVSTKEECKNIIDIVDRNGDGL</sequence>
<dbReference type="OMA" id="PRSESAC"/>
<evidence type="ECO:0000256" key="2">
    <source>
        <dbReference type="ARBA" id="ARBA00022837"/>
    </source>
</evidence>
<proteinExistence type="predicted"/>
<protein>
    <recommendedName>
        <fullName evidence="4">EF-hand domain-containing protein</fullName>
    </recommendedName>
</protein>
<dbReference type="SUPFAM" id="SSF47473">
    <property type="entry name" value="EF-hand"/>
    <property type="match status" value="1"/>
</dbReference>
<evidence type="ECO:0000313" key="5">
    <source>
        <dbReference type="EMBL" id="KAH9327047.1"/>
    </source>
</evidence>
<evidence type="ECO:0000313" key="6">
    <source>
        <dbReference type="Proteomes" id="UP000824469"/>
    </source>
</evidence>
<evidence type="ECO:0000259" key="4">
    <source>
        <dbReference type="PROSITE" id="PS50222"/>
    </source>
</evidence>
<comment type="caution">
    <text evidence="5">The sequence shown here is derived from an EMBL/GenBank/DDBJ whole genome shotgun (WGS) entry which is preliminary data.</text>
</comment>
<dbReference type="Proteomes" id="UP000824469">
    <property type="component" value="Unassembled WGS sequence"/>
</dbReference>
<dbReference type="PROSITE" id="PS50222">
    <property type="entry name" value="EF_HAND_2"/>
    <property type="match status" value="2"/>
</dbReference>
<name>A0AA38GRN4_TAXCH</name>
<dbReference type="PANTHER" id="PTHR23050">
    <property type="entry name" value="CALCIUM BINDING PROTEIN"/>
    <property type="match status" value="1"/>
</dbReference>
<dbReference type="GO" id="GO:0005509">
    <property type="term" value="F:calcium ion binding"/>
    <property type="evidence" value="ECO:0007669"/>
    <property type="project" value="InterPro"/>
</dbReference>
<dbReference type="SMART" id="SM00054">
    <property type="entry name" value="EFh"/>
    <property type="match status" value="2"/>
</dbReference>
<feature type="domain" description="EF-hand" evidence="4">
    <location>
        <begin position="135"/>
        <end position="154"/>
    </location>
</feature>
<dbReference type="Gene3D" id="1.10.238.10">
    <property type="entry name" value="EF-hand"/>
    <property type="match status" value="2"/>
</dbReference>
<dbReference type="InterPro" id="IPR002048">
    <property type="entry name" value="EF_hand_dom"/>
</dbReference>
<feature type="non-terminal residue" evidence="5">
    <location>
        <position position="154"/>
    </location>
</feature>
<evidence type="ECO:0000256" key="3">
    <source>
        <dbReference type="SAM" id="MobiDB-lite"/>
    </source>
</evidence>
<dbReference type="EMBL" id="JAHRHJ020000002">
    <property type="protein sequence ID" value="KAH9327047.1"/>
    <property type="molecule type" value="Genomic_DNA"/>
</dbReference>
<keyword evidence="2" id="KW-0106">Calcium</keyword>
<keyword evidence="1" id="KW-0677">Repeat</keyword>
<feature type="compositionally biased region" description="Basic residues" evidence="3">
    <location>
        <begin position="1"/>
        <end position="11"/>
    </location>
</feature>
<accession>A0AA38GRN4</accession>
<dbReference type="AlphaFoldDB" id="A0AA38GRN4"/>
<dbReference type="PROSITE" id="PS00018">
    <property type="entry name" value="EF_HAND_1"/>
    <property type="match status" value="1"/>
</dbReference>
<dbReference type="Pfam" id="PF13499">
    <property type="entry name" value="EF-hand_7"/>
    <property type="match status" value="1"/>
</dbReference>
<reference evidence="5 6" key="1">
    <citation type="journal article" date="2021" name="Nat. Plants">
        <title>The Taxus genome provides insights into paclitaxel biosynthesis.</title>
        <authorList>
            <person name="Xiong X."/>
            <person name="Gou J."/>
            <person name="Liao Q."/>
            <person name="Li Y."/>
            <person name="Zhou Q."/>
            <person name="Bi G."/>
            <person name="Li C."/>
            <person name="Du R."/>
            <person name="Wang X."/>
            <person name="Sun T."/>
            <person name="Guo L."/>
            <person name="Liang H."/>
            <person name="Lu P."/>
            <person name="Wu Y."/>
            <person name="Zhang Z."/>
            <person name="Ro D.K."/>
            <person name="Shang Y."/>
            <person name="Huang S."/>
            <person name="Yan J."/>
        </authorList>
    </citation>
    <scope>NUCLEOTIDE SEQUENCE [LARGE SCALE GENOMIC DNA]</scope>
    <source>
        <strain evidence="5">Ta-2019</strain>
    </source>
</reference>
<feature type="region of interest" description="Disordered" evidence="3">
    <location>
        <begin position="1"/>
        <end position="30"/>
    </location>
</feature>